<feature type="region of interest" description="Disordered" evidence="1">
    <location>
        <begin position="109"/>
        <end position="142"/>
    </location>
</feature>
<gene>
    <name evidence="2" type="ORF">CEN44_27690</name>
</gene>
<organism evidence="2 3">
    <name type="scientific">Fischerella muscicola CCMEE 5323</name>
    <dbReference type="NCBI Taxonomy" id="2019572"/>
    <lineage>
        <taxon>Bacteria</taxon>
        <taxon>Bacillati</taxon>
        <taxon>Cyanobacteriota</taxon>
        <taxon>Cyanophyceae</taxon>
        <taxon>Nostocales</taxon>
        <taxon>Hapalosiphonaceae</taxon>
        <taxon>Fischerella</taxon>
    </lineage>
</organism>
<reference evidence="2 3" key="1">
    <citation type="submission" date="2017-08" db="EMBL/GenBank/DDBJ databases">
        <title>Genomes of Fischerella (Mastigocladus) sp. strains.</title>
        <authorList>
            <person name="Miller S.R."/>
        </authorList>
    </citation>
    <scope>NUCLEOTIDE SEQUENCE [LARGE SCALE GENOMIC DNA]</scope>
    <source>
        <strain evidence="2 3">CCMEE 5323</strain>
    </source>
</reference>
<keyword evidence="3" id="KW-1185">Reference proteome</keyword>
<comment type="caution">
    <text evidence="2">The sequence shown here is derived from an EMBL/GenBank/DDBJ whole genome shotgun (WGS) entry which is preliminary data.</text>
</comment>
<sequence>MTSVAHASSLIPKEEGEIQLTNLACLSNQNPKCIDTALGSNGYKVTSLEFDKQFSVSRLFVDQRNTTNDYSKFGIQFLADDEGTNPSMGEYWLRPVAYTAPVVKKDIKTSTSTQKNLNAPEGATVGTKTNTTAPKQTTTTRSDGTQVITEEIIETTITTRQIMVDQKTTQTVYNEKTKKYETKTVTVKVPKLVQDVTTKTTTQTTTITPGKPVENGRLEVGRFKFEFNNPLAGIKLNFFDVEDFNYTGILSYTNSQGQNIYVSEMLTGLLDKKGKIIDGTIQSLTLKDVKSFVVQLGNPGKKYGYQSIFSSTGDGVRFQLETVPEPSTLAGLGTLAILGILGSSQLKRKTSC</sequence>
<feature type="compositionally biased region" description="Low complexity" evidence="1">
    <location>
        <begin position="127"/>
        <end position="140"/>
    </location>
</feature>
<dbReference type="AlphaFoldDB" id="A0A2N6JV04"/>
<evidence type="ECO:0000256" key="1">
    <source>
        <dbReference type="SAM" id="MobiDB-lite"/>
    </source>
</evidence>
<protein>
    <submittedName>
        <fullName evidence="2">PEP-CTERM sorting domain-containing protein</fullName>
    </submittedName>
</protein>
<proteinExistence type="predicted"/>
<accession>A0A2N6JV04</accession>
<dbReference type="Proteomes" id="UP000235036">
    <property type="component" value="Unassembled WGS sequence"/>
</dbReference>
<evidence type="ECO:0000313" key="3">
    <source>
        <dbReference type="Proteomes" id="UP000235036"/>
    </source>
</evidence>
<dbReference type="InterPro" id="IPR013424">
    <property type="entry name" value="Ice-binding_C"/>
</dbReference>
<name>A0A2N6JV04_FISMU</name>
<dbReference type="NCBIfam" id="TIGR02595">
    <property type="entry name" value="PEP_CTERM"/>
    <property type="match status" value="1"/>
</dbReference>
<dbReference type="NCBIfam" id="NF038121">
    <property type="entry name" value="PEP_CTERM_LEVG"/>
    <property type="match status" value="1"/>
</dbReference>
<evidence type="ECO:0000313" key="2">
    <source>
        <dbReference type="EMBL" id="PLZ82442.1"/>
    </source>
</evidence>
<dbReference type="EMBL" id="NRQW01000689">
    <property type="protein sequence ID" value="PLZ82442.1"/>
    <property type="molecule type" value="Genomic_DNA"/>
</dbReference>